<dbReference type="OrthoDB" id="1556449at2759"/>
<dbReference type="Proteomes" id="UP000828251">
    <property type="component" value="Unassembled WGS sequence"/>
</dbReference>
<comment type="caution">
    <text evidence="2">The sequence shown here is derived from an EMBL/GenBank/DDBJ whole genome shotgun (WGS) entry which is preliminary data.</text>
</comment>
<organism evidence="2 3">
    <name type="scientific">Gossypium stocksii</name>
    <dbReference type="NCBI Taxonomy" id="47602"/>
    <lineage>
        <taxon>Eukaryota</taxon>
        <taxon>Viridiplantae</taxon>
        <taxon>Streptophyta</taxon>
        <taxon>Embryophyta</taxon>
        <taxon>Tracheophyta</taxon>
        <taxon>Spermatophyta</taxon>
        <taxon>Magnoliopsida</taxon>
        <taxon>eudicotyledons</taxon>
        <taxon>Gunneridae</taxon>
        <taxon>Pentapetalae</taxon>
        <taxon>rosids</taxon>
        <taxon>malvids</taxon>
        <taxon>Malvales</taxon>
        <taxon>Malvaceae</taxon>
        <taxon>Malvoideae</taxon>
        <taxon>Gossypium</taxon>
    </lineage>
</organism>
<evidence type="ECO:0000256" key="1">
    <source>
        <dbReference type="SAM" id="MobiDB-lite"/>
    </source>
</evidence>
<evidence type="ECO:0000313" key="3">
    <source>
        <dbReference type="Proteomes" id="UP000828251"/>
    </source>
</evidence>
<feature type="region of interest" description="Disordered" evidence="1">
    <location>
        <begin position="38"/>
        <end position="74"/>
    </location>
</feature>
<reference evidence="2 3" key="1">
    <citation type="journal article" date="2021" name="Plant Biotechnol. J.">
        <title>Multi-omics assisted identification of the key and species-specific regulatory components of drought-tolerant mechanisms in Gossypium stocksii.</title>
        <authorList>
            <person name="Yu D."/>
            <person name="Ke L."/>
            <person name="Zhang D."/>
            <person name="Wu Y."/>
            <person name="Sun Y."/>
            <person name="Mei J."/>
            <person name="Sun J."/>
            <person name="Sun Y."/>
        </authorList>
    </citation>
    <scope>NUCLEOTIDE SEQUENCE [LARGE SCALE GENOMIC DNA]</scope>
    <source>
        <strain evidence="3">cv. E1</strain>
        <tissue evidence="2">Leaf</tissue>
    </source>
</reference>
<protein>
    <submittedName>
        <fullName evidence="2">Uncharacterized protein</fullName>
    </submittedName>
</protein>
<evidence type="ECO:0000313" key="2">
    <source>
        <dbReference type="EMBL" id="KAH1115388.1"/>
    </source>
</evidence>
<keyword evidence="3" id="KW-1185">Reference proteome</keyword>
<name>A0A9D3W9X6_9ROSI</name>
<accession>A0A9D3W9X6</accession>
<sequence>MLPHCGKCKNATGMVQMTAVAPINERPVAVENLELEKNTSCVKPEPKFPPAPVRPDMSPSDRRETNGTTPKVAPHAAWVPSEKRIIAKMAMGSESARPSQIQKAPPRVWKNQRIHSLPLIPNNLAALSEA</sequence>
<dbReference type="EMBL" id="JAIQCV010000003">
    <property type="protein sequence ID" value="KAH1115388.1"/>
    <property type="molecule type" value="Genomic_DNA"/>
</dbReference>
<proteinExistence type="predicted"/>
<gene>
    <name evidence="2" type="ORF">J1N35_008766</name>
</gene>
<dbReference type="AlphaFoldDB" id="A0A9D3W9X6"/>